<keyword evidence="2" id="KW-0663">Pyridoxal phosphate</keyword>
<dbReference type="GO" id="GO:0008838">
    <property type="term" value="F:diaminopropionate ammonia-lyase activity"/>
    <property type="evidence" value="ECO:0007669"/>
    <property type="project" value="UniProtKB-EC"/>
</dbReference>
<accession>A0ABS7EZJ4</accession>
<keyword evidence="4" id="KW-0456">Lyase</keyword>
<comment type="cofactor">
    <cofactor evidence="1">
        <name>pyridoxal 5'-phosphate</name>
        <dbReference type="ChEBI" id="CHEBI:597326"/>
    </cofactor>
</comment>
<name>A0ABS7EZJ4_9PROT</name>
<dbReference type="Gene3D" id="3.40.50.1100">
    <property type="match status" value="3"/>
</dbReference>
<dbReference type="EC" id="4.3.1.15" evidence="4"/>
<dbReference type="SUPFAM" id="SSF53686">
    <property type="entry name" value="Tryptophan synthase beta subunit-like PLP-dependent enzymes"/>
    <property type="match status" value="1"/>
</dbReference>
<keyword evidence="5" id="KW-1185">Reference proteome</keyword>
<dbReference type="InterPro" id="IPR001926">
    <property type="entry name" value="TrpB-like_PALP"/>
</dbReference>
<gene>
    <name evidence="4" type="ORF">K1J50_04625</name>
</gene>
<sequence>MIPALPFRFLLNRRHGTPGSVVLPESGFRRAREEIASWPGYAPTPLLDLPDMAAAARVAAVRYKDEAGRFGLGSFKALGGAYAVARLLAAELARRGVAPAATAADLVAGTWRAATQRITVTCATDGNHGRSVAWGAQRFGCRCVIFVHEHVSEGRRAAIARYGAEVREVKGTYDDSVREAQRVAEREGWFVVSDTSYPGYTEVPRDVMQGYRVMAAEAAEQMPAPPTHAFVQGGVGGVAAAVSAEMRARYGDAVKVVVVEPDKAACLLASAEAGAPVTVAGALDTVMAGLACGEPSLLAWQELERAAFAFLAVPDAAAVACMRALAARRPPVVAGESAVAGLAGLLLAAREPFARAALGLGPEARVLLFGTEGATDPEVYARLVGRRPEEVAAGGANASSA</sequence>
<evidence type="ECO:0000259" key="3">
    <source>
        <dbReference type="Pfam" id="PF00291"/>
    </source>
</evidence>
<dbReference type="NCBIfam" id="NF006058">
    <property type="entry name" value="PRK08206.1"/>
    <property type="match status" value="1"/>
</dbReference>
<evidence type="ECO:0000313" key="4">
    <source>
        <dbReference type="EMBL" id="MBW8268764.1"/>
    </source>
</evidence>
<dbReference type="InterPro" id="IPR010081">
    <property type="entry name" value="DiNH2opropionate_NH3_lyase"/>
</dbReference>
<dbReference type="EMBL" id="JAHZUY010000006">
    <property type="protein sequence ID" value="MBW8268764.1"/>
    <property type="molecule type" value="Genomic_DNA"/>
</dbReference>
<organism evidence="4 5">
    <name type="scientific">Caldovatus aquaticus</name>
    <dbReference type="NCBI Taxonomy" id="2865671"/>
    <lineage>
        <taxon>Bacteria</taxon>
        <taxon>Pseudomonadati</taxon>
        <taxon>Pseudomonadota</taxon>
        <taxon>Alphaproteobacteria</taxon>
        <taxon>Acetobacterales</taxon>
        <taxon>Roseomonadaceae</taxon>
        <taxon>Caldovatus</taxon>
    </lineage>
</organism>
<dbReference type="PANTHER" id="PTHR42937">
    <property type="match status" value="1"/>
</dbReference>
<evidence type="ECO:0000313" key="5">
    <source>
        <dbReference type="Proteomes" id="UP001519924"/>
    </source>
</evidence>
<comment type="caution">
    <text evidence="4">The sequence shown here is derived from an EMBL/GenBank/DDBJ whole genome shotgun (WGS) entry which is preliminary data.</text>
</comment>
<dbReference type="NCBIfam" id="TIGR01747">
    <property type="entry name" value="diampropi_NH3ly"/>
    <property type="match status" value="1"/>
</dbReference>
<dbReference type="InterPro" id="IPR036052">
    <property type="entry name" value="TrpB-like_PALP_sf"/>
</dbReference>
<proteinExistence type="predicted"/>
<dbReference type="Proteomes" id="UP001519924">
    <property type="component" value="Unassembled WGS sequence"/>
</dbReference>
<dbReference type="Pfam" id="PF00291">
    <property type="entry name" value="PALP"/>
    <property type="match status" value="1"/>
</dbReference>
<dbReference type="RefSeq" id="WP_220116265.1">
    <property type="nucleotide sequence ID" value="NZ_JAHZUY010000006.1"/>
</dbReference>
<feature type="domain" description="Tryptophan synthase beta chain-like PALP" evidence="3">
    <location>
        <begin position="39"/>
        <end position="350"/>
    </location>
</feature>
<dbReference type="PANTHER" id="PTHR42937:SF1">
    <property type="entry name" value="DIAMINOPROPIONATE AMMONIA-LYASE"/>
    <property type="match status" value="1"/>
</dbReference>
<reference evidence="4 5" key="1">
    <citation type="submission" date="2021-08" db="EMBL/GenBank/DDBJ databases">
        <title>Caldovatus sediminis gen. nov., sp. nov., a moderately thermophilic bacterium isolated from a hot spring.</title>
        <authorList>
            <person name="Hu C.-J."/>
            <person name="Li W.-J."/>
            <person name="Xian W.-D."/>
        </authorList>
    </citation>
    <scope>NUCLEOTIDE SEQUENCE [LARGE SCALE GENOMIC DNA]</scope>
    <source>
        <strain evidence="4 5">SYSU G05006</strain>
    </source>
</reference>
<evidence type="ECO:0000256" key="1">
    <source>
        <dbReference type="ARBA" id="ARBA00001933"/>
    </source>
</evidence>
<evidence type="ECO:0000256" key="2">
    <source>
        <dbReference type="ARBA" id="ARBA00022898"/>
    </source>
</evidence>
<protein>
    <submittedName>
        <fullName evidence="4">Diaminopropionate ammonia-lyase</fullName>
        <ecNumber evidence="4">4.3.1.15</ecNumber>
    </submittedName>
</protein>